<protein>
    <submittedName>
        <fullName evidence="2">PIN domain protein</fullName>
    </submittedName>
</protein>
<name>A0A251X6D3_9GAMM</name>
<keyword evidence="3" id="KW-1185">Reference proteome</keyword>
<accession>A0A251X6D3</accession>
<dbReference type="InterPro" id="IPR002716">
    <property type="entry name" value="PIN_dom"/>
</dbReference>
<evidence type="ECO:0000313" key="3">
    <source>
        <dbReference type="Proteomes" id="UP000194798"/>
    </source>
</evidence>
<dbReference type="Gene3D" id="3.40.50.1010">
    <property type="entry name" value="5'-nuclease"/>
    <property type="match status" value="1"/>
</dbReference>
<dbReference type="AlphaFoldDB" id="A0A251X6D3"/>
<reference evidence="2 3" key="1">
    <citation type="submission" date="2016-12" db="EMBL/GenBank/DDBJ databases">
        <title>Thioflexothrix psekupsii D3 genome sequencing and assembly.</title>
        <authorList>
            <person name="Fomenkov A."/>
            <person name="Vincze T."/>
            <person name="Grabovich M."/>
            <person name="Anton B.P."/>
            <person name="Dubinina G."/>
            <person name="Orlova M."/>
            <person name="Belousova E."/>
            <person name="Roberts R.J."/>
        </authorList>
    </citation>
    <scope>NUCLEOTIDE SEQUENCE [LARGE SCALE GENOMIC DNA]</scope>
    <source>
        <strain evidence="2">D3</strain>
    </source>
</reference>
<dbReference type="SUPFAM" id="SSF88723">
    <property type="entry name" value="PIN domain-like"/>
    <property type="match status" value="1"/>
</dbReference>
<gene>
    <name evidence="2" type="ORF">TPSD3_13285</name>
</gene>
<proteinExistence type="predicted"/>
<dbReference type="InterPro" id="IPR029060">
    <property type="entry name" value="PIN-like_dom_sf"/>
</dbReference>
<organism evidence="2 3">
    <name type="scientific">Thioflexithrix psekupsensis</name>
    <dbReference type="NCBI Taxonomy" id="1570016"/>
    <lineage>
        <taxon>Bacteria</taxon>
        <taxon>Pseudomonadati</taxon>
        <taxon>Pseudomonadota</taxon>
        <taxon>Gammaproteobacteria</taxon>
        <taxon>Thiotrichales</taxon>
        <taxon>Thioflexithrix</taxon>
    </lineage>
</organism>
<dbReference type="Pfam" id="PF01850">
    <property type="entry name" value="PIN"/>
    <property type="match status" value="1"/>
</dbReference>
<dbReference type="Proteomes" id="UP000194798">
    <property type="component" value="Unassembled WGS sequence"/>
</dbReference>
<feature type="domain" description="PIN" evidence="1">
    <location>
        <begin position="32"/>
        <end position="115"/>
    </location>
</feature>
<evidence type="ECO:0000259" key="1">
    <source>
        <dbReference type="Pfam" id="PF01850"/>
    </source>
</evidence>
<sequence>MFNRPFDDQSNIKILLESEAKLNIQEKIRMGVYELVWSYILDYENEKNPFRERREQIRKWKKYANFDIEATDRILHLAHSLNELNLKRFDALHIACAVVAGADYFLTTDNGILKKTEFIRDVRVKDPINFIRETLT</sequence>
<evidence type="ECO:0000313" key="2">
    <source>
        <dbReference type="EMBL" id="OUD12658.1"/>
    </source>
</evidence>
<comment type="caution">
    <text evidence="2">The sequence shown here is derived from an EMBL/GenBank/DDBJ whole genome shotgun (WGS) entry which is preliminary data.</text>
</comment>
<dbReference type="EMBL" id="MSLT01000023">
    <property type="protein sequence ID" value="OUD12658.1"/>
    <property type="molecule type" value="Genomic_DNA"/>
</dbReference>